<organism evidence="3 4">
    <name type="scientific">Marasmius crinis-equi</name>
    <dbReference type="NCBI Taxonomy" id="585013"/>
    <lineage>
        <taxon>Eukaryota</taxon>
        <taxon>Fungi</taxon>
        <taxon>Dikarya</taxon>
        <taxon>Basidiomycota</taxon>
        <taxon>Agaricomycotina</taxon>
        <taxon>Agaricomycetes</taxon>
        <taxon>Agaricomycetidae</taxon>
        <taxon>Agaricales</taxon>
        <taxon>Marasmiineae</taxon>
        <taxon>Marasmiaceae</taxon>
        <taxon>Marasmius</taxon>
    </lineage>
</organism>
<dbReference type="InterPro" id="IPR027417">
    <property type="entry name" value="P-loop_NTPase"/>
</dbReference>
<dbReference type="PANTHER" id="PTHR10039">
    <property type="entry name" value="AMELOGENIN"/>
    <property type="match status" value="1"/>
</dbReference>
<dbReference type="Pfam" id="PF24883">
    <property type="entry name" value="NPHP3_N"/>
    <property type="match status" value="1"/>
</dbReference>
<protein>
    <recommendedName>
        <fullName evidence="2">Nephrocystin 3-like N-terminal domain-containing protein</fullName>
    </recommendedName>
</protein>
<evidence type="ECO:0000313" key="3">
    <source>
        <dbReference type="EMBL" id="KAL0578549.1"/>
    </source>
</evidence>
<evidence type="ECO:0000256" key="1">
    <source>
        <dbReference type="ARBA" id="ARBA00022737"/>
    </source>
</evidence>
<reference evidence="3 4" key="1">
    <citation type="submission" date="2024-02" db="EMBL/GenBank/DDBJ databases">
        <title>A draft genome for the cacao thread blight pathogen Marasmius crinis-equi.</title>
        <authorList>
            <person name="Cohen S.P."/>
            <person name="Baruah I.K."/>
            <person name="Amoako-Attah I."/>
            <person name="Bukari Y."/>
            <person name="Meinhardt L.W."/>
            <person name="Bailey B.A."/>
        </authorList>
    </citation>
    <scope>NUCLEOTIDE SEQUENCE [LARGE SCALE GENOMIC DNA]</scope>
    <source>
        <strain evidence="3 4">GH-76</strain>
    </source>
</reference>
<gene>
    <name evidence="3" type="ORF">V5O48_003450</name>
</gene>
<dbReference type="InterPro" id="IPR056884">
    <property type="entry name" value="NPHP3-like_N"/>
</dbReference>
<name>A0ABR3FSV0_9AGAR</name>
<dbReference type="Proteomes" id="UP001465976">
    <property type="component" value="Unassembled WGS sequence"/>
</dbReference>
<proteinExistence type="predicted"/>
<comment type="caution">
    <text evidence="3">The sequence shown here is derived from an EMBL/GenBank/DDBJ whole genome shotgun (WGS) entry which is preliminary data.</text>
</comment>
<dbReference type="Gene3D" id="3.40.50.300">
    <property type="entry name" value="P-loop containing nucleotide triphosphate hydrolases"/>
    <property type="match status" value="1"/>
</dbReference>
<keyword evidence="4" id="KW-1185">Reference proteome</keyword>
<dbReference type="SUPFAM" id="SSF52540">
    <property type="entry name" value="P-loop containing nucleoside triphosphate hydrolases"/>
    <property type="match status" value="1"/>
</dbReference>
<evidence type="ECO:0000313" key="4">
    <source>
        <dbReference type="Proteomes" id="UP001465976"/>
    </source>
</evidence>
<feature type="domain" description="Nephrocystin 3-like N-terminal" evidence="2">
    <location>
        <begin position="70"/>
        <end position="245"/>
    </location>
</feature>
<evidence type="ECO:0000259" key="2">
    <source>
        <dbReference type="Pfam" id="PF24883"/>
    </source>
</evidence>
<keyword evidence="1" id="KW-0677">Repeat</keyword>
<dbReference type="EMBL" id="JBAHYK010000094">
    <property type="protein sequence ID" value="KAL0578549.1"/>
    <property type="molecule type" value="Genomic_DNA"/>
</dbReference>
<accession>A0ABR3FSV0</accession>
<sequence length="794" mass="90107">MVPAGNSNYGRDQIITGGGPVTVSNVLQDSLLEKLSTHIAPNALHNSKIRAKRNGCLDGTRGGSIGELGKWIEAQTGGSRVKWVSGGAGVGKSAIAQTLCEKYSDTHLAACHFFSRSDARRNNMDSFVPTLAYQIAKSQAFRPYLTDPILEAVRSDPGIVDVDWEDQFKRLICEPCSKVDPALWKDLPSLIIIDGLDECMDVDESQSKKNQDLGKREGQTRLLSMIQEITSTQPPLPFRFLIFSRPEHTISDFFRTHAFVPDLERLDMRELRGEADGDIELYLRYQFARFPELHPHAGLDKSWPGEHVIQQLTRKSDGHFIYAVTVIQYIAWDDPLLLPPQARLDIVLNPRLSAYPDLSDLDQLYYHILQPFISIREHLLLPILQLIITPHVHPGNPDTNFAPSKTVRWRSQHAIAEILKVDSRQVHIVLSRLRSVLYVPDDRVEEDVLVLHASFSDFLTEKRRSHEFQAQRLAREHYFDMLSVCLFRTLAGIMLKYQDGQSLIQPSGTPQFDLWSIDVWRFVAAVFCLDNLSGAAPKPSEELLLAIKDFDMYRYVNMLHDLDYVEPLLTPGHWTNRLSTVGIGSDPLVLFLSEIIEIQYRVYARCKLATTSLPMSTSPREPSLRLAANGSFAQFFEEDWLAVLPKKHNAVCQWQLKLLIVAMWDPHGGYPIPHHTYKEGVGFQHRVNPHTSLKIFPYDDGHTSQLTTDPDSEVWHFSCRQGGVLKFERVTSSAPIPSGTTSQQQPEPSSLYRWMDSFVRADWEEPTPDAPLKGRRVPLVSPFVTFFKRLLCLD</sequence>
<dbReference type="PANTHER" id="PTHR10039:SF14">
    <property type="entry name" value="NACHT DOMAIN-CONTAINING PROTEIN"/>
    <property type="match status" value="1"/>
</dbReference>